<dbReference type="PROSITE" id="PS00072">
    <property type="entry name" value="ACYL_COA_DH_1"/>
    <property type="match status" value="1"/>
</dbReference>
<dbReference type="EMBL" id="JASGXD010000005">
    <property type="protein sequence ID" value="KAK6005641.1"/>
    <property type="molecule type" value="Genomic_DNA"/>
</dbReference>
<proteinExistence type="inferred from homology"/>
<comment type="similarity">
    <text evidence="2 5">Belongs to the acyl-CoA dehydrogenase family.</text>
</comment>
<gene>
    <name evidence="9" type="ORF">QM012_007283</name>
</gene>
<dbReference type="Gene3D" id="1.10.540.10">
    <property type="entry name" value="Acyl-CoA dehydrogenase/oxidase, N-terminal domain"/>
    <property type="match status" value="1"/>
</dbReference>
<keyword evidence="3 5" id="KW-0285">Flavoprotein</keyword>
<keyword evidence="4 5" id="KW-0274">FAD</keyword>
<feature type="domain" description="Acyl-CoA dehydrogenase/oxidase C-terminal" evidence="6">
    <location>
        <begin position="269"/>
        <end position="420"/>
    </location>
</feature>
<feature type="domain" description="Acyl-CoA dehydrogenase/oxidase N-terminal" evidence="8">
    <location>
        <begin position="46"/>
        <end position="158"/>
    </location>
</feature>
<dbReference type="InterPro" id="IPR009075">
    <property type="entry name" value="AcylCo_DH/oxidase_C"/>
</dbReference>
<dbReference type="InterPro" id="IPR009100">
    <property type="entry name" value="AcylCoA_DH/oxidase_NM_dom_sf"/>
</dbReference>
<evidence type="ECO:0000256" key="4">
    <source>
        <dbReference type="ARBA" id="ARBA00022827"/>
    </source>
</evidence>
<evidence type="ECO:0000313" key="9">
    <source>
        <dbReference type="EMBL" id="KAK6005641.1"/>
    </source>
</evidence>
<organism evidence="9 10">
    <name type="scientific">Aureobasidium pullulans</name>
    <name type="common">Black yeast</name>
    <name type="synonym">Pullularia pullulans</name>
    <dbReference type="NCBI Taxonomy" id="5580"/>
    <lineage>
        <taxon>Eukaryota</taxon>
        <taxon>Fungi</taxon>
        <taxon>Dikarya</taxon>
        <taxon>Ascomycota</taxon>
        <taxon>Pezizomycotina</taxon>
        <taxon>Dothideomycetes</taxon>
        <taxon>Dothideomycetidae</taxon>
        <taxon>Dothideales</taxon>
        <taxon>Saccotheciaceae</taxon>
        <taxon>Aureobasidium</taxon>
    </lineage>
</organism>
<comment type="cofactor">
    <cofactor evidence="1 5">
        <name>FAD</name>
        <dbReference type="ChEBI" id="CHEBI:57692"/>
    </cofactor>
</comment>
<dbReference type="Proteomes" id="UP001341245">
    <property type="component" value="Unassembled WGS sequence"/>
</dbReference>
<dbReference type="PROSITE" id="PS00073">
    <property type="entry name" value="ACYL_COA_DH_2"/>
    <property type="match status" value="1"/>
</dbReference>
<dbReference type="Pfam" id="PF02770">
    <property type="entry name" value="Acyl-CoA_dh_M"/>
    <property type="match status" value="1"/>
</dbReference>
<evidence type="ECO:0000256" key="5">
    <source>
        <dbReference type="RuleBase" id="RU362125"/>
    </source>
</evidence>
<dbReference type="PIRSF" id="PIRSF016578">
    <property type="entry name" value="HsaA"/>
    <property type="match status" value="1"/>
</dbReference>
<dbReference type="InterPro" id="IPR037069">
    <property type="entry name" value="AcylCoA_DH/ox_N_sf"/>
</dbReference>
<dbReference type="InterPro" id="IPR013786">
    <property type="entry name" value="AcylCoA_DH/ox_N"/>
</dbReference>
<dbReference type="Pfam" id="PF02771">
    <property type="entry name" value="Acyl-CoA_dh_N"/>
    <property type="match status" value="1"/>
</dbReference>
<dbReference type="SUPFAM" id="SSF47203">
    <property type="entry name" value="Acyl-CoA dehydrogenase C-terminal domain-like"/>
    <property type="match status" value="1"/>
</dbReference>
<dbReference type="PANTHER" id="PTHR43884">
    <property type="entry name" value="ACYL-COA DEHYDROGENASE"/>
    <property type="match status" value="1"/>
</dbReference>
<evidence type="ECO:0000256" key="1">
    <source>
        <dbReference type="ARBA" id="ARBA00001974"/>
    </source>
</evidence>
<accession>A0ABR0TMH3</accession>
<evidence type="ECO:0000259" key="8">
    <source>
        <dbReference type="Pfam" id="PF02771"/>
    </source>
</evidence>
<feature type="domain" description="Acyl-CoA oxidase/dehydrogenase middle" evidence="7">
    <location>
        <begin position="162"/>
        <end position="257"/>
    </location>
</feature>
<name>A0ABR0TMH3_AURPU</name>
<evidence type="ECO:0008006" key="11">
    <source>
        <dbReference type="Google" id="ProtNLM"/>
    </source>
</evidence>
<sequence length="427" mass="46471">MSTIMPSRSVLRVFAQASKLQRRSLSTTQSCLARKHPNGYTPPAREDLEELRERTREFALREIPEDVAVKTDHDNEFPNDMWRKMGEAGLLGITADEDYGGLAMGYQAHCTVMEELSRASGSIGLSYAAHSQLCVNQLMLNGNADQKQRFLPDLIAGKKVGALAMSEVSAGSDVVSMKMTAKEVDGGYLLNGTKFWITNGPDADTMVVYAKTAPDAGSKGITAFIVDTTAKGFSCARKLDKLGMRGSNTGEIVFEDVFVPTENILGEVNKGVRVLMEGLDLERLVLSAGPLGLMKAALDVTLPYTHERKQFGQPIATNQFIHGKLADMYTKYMASSAFTYSVAAAIDNDPDNAQIKTQDCAGAILFAAERATECGMDAIQCMGGMGYMSEIAAGRIMRDAKLYEIGAGTSEIRRMVIGRAFNKEYLR</sequence>
<dbReference type="Pfam" id="PF00441">
    <property type="entry name" value="Acyl-CoA_dh_1"/>
    <property type="match status" value="1"/>
</dbReference>
<evidence type="ECO:0000259" key="6">
    <source>
        <dbReference type="Pfam" id="PF00441"/>
    </source>
</evidence>
<evidence type="ECO:0000313" key="10">
    <source>
        <dbReference type="Proteomes" id="UP001341245"/>
    </source>
</evidence>
<evidence type="ECO:0000256" key="2">
    <source>
        <dbReference type="ARBA" id="ARBA00009347"/>
    </source>
</evidence>
<dbReference type="Gene3D" id="2.40.110.10">
    <property type="entry name" value="Butyryl-CoA Dehydrogenase, subunit A, domain 2"/>
    <property type="match status" value="1"/>
</dbReference>
<dbReference type="Gene3D" id="1.20.140.10">
    <property type="entry name" value="Butyryl-CoA Dehydrogenase, subunit A, domain 3"/>
    <property type="match status" value="1"/>
</dbReference>
<dbReference type="InterPro" id="IPR006091">
    <property type="entry name" value="Acyl-CoA_Oxase/DH_mid-dom"/>
</dbReference>
<dbReference type="InterPro" id="IPR036250">
    <property type="entry name" value="AcylCo_DH-like_C"/>
</dbReference>
<dbReference type="PANTHER" id="PTHR43884:SF18">
    <property type="entry name" value="ISOVALERYL-COENZYME A DEHYDROGENASE"/>
    <property type="match status" value="1"/>
</dbReference>
<dbReference type="InterPro" id="IPR006089">
    <property type="entry name" value="Acyl-CoA_DH_CS"/>
</dbReference>
<comment type="caution">
    <text evidence="9">The sequence shown here is derived from an EMBL/GenBank/DDBJ whole genome shotgun (WGS) entry which is preliminary data.</text>
</comment>
<evidence type="ECO:0000256" key="3">
    <source>
        <dbReference type="ARBA" id="ARBA00022630"/>
    </source>
</evidence>
<keyword evidence="5" id="KW-0560">Oxidoreductase</keyword>
<dbReference type="SUPFAM" id="SSF56645">
    <property type="entry name" value="Acyl-CoA dehydrogenase NM domain-like"/>
    <property type="match status" value="1"/>
</dbReference>
<protein>
    <recommendedName>
        <fullName evidence="11">Acyl-CoA dehydrogenase NM domain-like protein</fullName>
    </recommendedName>
</protein>
<dbReference type="InterPro" id="IPR046373">
    <property type="entry name" value="Acyl-CoA_Oxase/DH_mid-dom_sf"/>
</dbReference>
<reference evidence="9 10" key="1">
    <citation type="submission" date="2023-11" db="EMBL/GenBank/DDBJ databases">
        <title>Draft genome sequence and annotation of the polyextremotolerant black yeast-like fungus Aureobasidium pullulans NRRL 62042.</title>
        <authorList>
            <person name="Dielentheis-Frenken M.R.E."/>
            <person name="Wibberg D."/>
            <person name="Blank L.M."/>
            <person name="Tiso T."/>
        </authorList>
    </citation>
    <scope>NUCLEOTIDE SEQUENCE [LARGE SCALE GENOMIC DNA]</scope>
    <source>
        <strain evidence="9 10">NRRL 62042</strain>
    </source>
</reference>
<keyword evidence="10" id="KW-1185">Reference proteome</keyword>
<evidence type="ECO:0000259" key="7">
    <source>
        <dbReference type="Pfam" id="PF02770"/>
    </source>
</evidence>